<reference evidence="1 2" key="1">
    <citation type="submission" date="2019-01" db="EMBL/GenBank/DDBJ databases">
        <title>Florfenicol resistance in Enterobacteriaceae and whole-genome sequence analysis of florfenicol-resistant Leclercia adecarboxylata strain R25.</title>
        <authorList>
            <person name="Bao Q."/>
            <person name="Ying Y."/>
        </authorList>
    </citation>
    <scope>NUCLEOTIDE SEQUENCE [LARGE SCALE GENOMIC DNA]</scope>
    <source>
        <strain evidence="1 2">R25</strain>
    </source>
</reference>
<dbReference type="InterPro" id="IPR014942">
    <property type="entry name" value="AbiEii"/>
</dbReference>
<gene>
    <name evidence="1" type="ORF">ES815_15605</name>
</gene>
<dbReference type="AlphaFoldDB" id="A0AAP9DBW8"/>
<dbReference type="EMBL" id="CP035382">
    <property type="protein sequence ID" value="QDK19651.1"/>
    <property type="molecule type" value="Genomic_DNA"/>
</dbReference>
<organism evidence="1 2">
    <name type="scientific">Leclercia adecarboxylata</name>
    <dbReference type="NCBI Taxonomy" id="83655"/>
    <lineage>
        <taxon>Bacteria</taxon>
        <taxon>Pseudomonadati</taxon>
        <taxon>Pseudomonadota</taxon>
        <taxon>Gammaproteobacteria</taxon>
        <taxon>Enterobacterales</taxon>
        <taxon>Enterobacteriaceae</taxon>
        <taxon>Leclercia</taxon>
    </lineage>
</organism>
<sequence>MSTTARPAYTYSYRQLVRNYSVLPDGYSDTLIRVESLDEIMADKLVSLPASTLRIRYRDMWDLIWLKQQGAKMNVGLVSQKLADYKIENFEQLIQIRIDSLPAIIAEGHFYNEMTRFIPSAVYETSLGREGFSSFLLDSLSDLLNQLRTELYAKKNNPALFKL</sequence>
<evidence type="ECO:0000313" key="2">
    <source>
        <dbReference type="Proteomes" id="UP000317812"/>
    </source>
</evidence>
<dbReference type="RefSeq" id="WP_142488592.1">
    <property type="nucleotide sequence ID" value="NZ_CP035382.1"/>
</dbReference>
<evidence type="ECO:0000313" key="1">
    <source>
        <dbReference type="EMBL" id="QDK19651.1"/>
    </source>
</evidence>
<name>A0AAP9DBW8_9ENTR</name>
<proteinExistence type="predicted"/>
<protein>
    <submittedName>
        <fullName evidence="1">Uncharacterized protein</fullName>
    </submittedName>
</protein>
<dbReference type="Pfam" id="PF08843">
    <property type="entry name" value="AbiEii"/>
    <property type="match status" value="1"/>
</dbReference>
<accession>A0AAP9DBW8</accession>
<dbReference type="Proteomes" id="UP000317812">
    <property type="component" value="Chromosome"/>
</dbReference>